<dbReference type="Pfam" id="PF24883">
    <property type="entry name" value="NPHP3_N"/>
    <property type="match status" value="1"/>
</dbReference>
<name>A0AAV9GY27_9PEZI</name>
<proteinExistence type="predicted"/>
<evidence type="ECO:0000259" key="4">
    <source>
        <dbReference type="Pfam" id="PF24883"/>
    </source>
</evidence>
<feature type="domain" description="Nephrocystin 3-like N-terminal" evidence="4">
    <location>
        <begin position="406"/>
        <end position="569"/>
    </location>
</feature>
<dbReference type="PANTHER" id="PTHR10039">
    <property type="entry name" value="AMELOGENIN"/>
    <property type="match status" value="1"/>
</dbReference>
<dbReference type="Pfam" id="PF17100">
    <property type="entry name" value="NACHT_N"/>
    <property type="match status" value="1"/>
</dbReference>
<evidence type="ECO:0000256" key="1">
    <source>
        <dbReference type="ARBA" id="ARBA00022737"/>
    </source>
</evidence>
<sequence>MGPCNCWSFLHRRPEVETGNIPPPVHSPCRPSWPAPGQTSFPAPQVPQEDKQALEVEKLQVPFTIPSRYSLQSHTPARSLQGATPVRSLQSLTPVRPALHAHCQQSSNSELSQSSHPVSQRDLHTVAGEIWVAAYKAIQEDESLQPLVENYEVFFNAVLWPKRMSQTQETIQTSEFEHTMGEAHFWEVAQSYTEATKKHAGNSGIVSSAVQFVLKTKDIVGSALSVFPAASLAWAGIVLVVLPVIINNAEQIAAKQAGFGYVMSRFTWYEQVIDLLGRDYWKSQHGFTMLQQGIRDEIISLYKLLIEYQLRAYYAYCRRLTSVTRDFLKLDDWENMISDIKSAEVRLQEYIDLNFDQHLMEKLHTISEDAIRKQRNDMLHKFKFPDELPYDVYQAYLDSIEIPEGGTGYGVLSHPQFLEWASGTSGLLMLTGIPGCGKSVLAKAMLRELPNIRSTGVCSFFFKDDGRKQNMATTALCRILDELLCREATLIDRFGPRLQHLLPQEVRCNLDLLWSVLLDATLDMEPGAITIVLDALDECDSESAEKLWKKLGAYFKSPRTSMKFMITSRPFTSVNPDLDIPNAITIKMSEDPHCLQYLREDIEHVVEARFERFAKACIRDDVLKKELKDIVRPKEDRTYLYVKLLFECLELRVRDGLPRVPRDWITSFKTLPVNVKEAYSKFLGRVRDSHRNDVKLMLQFVVAATRPLTVREINVALNIRDCANGSPEGLGLQPEEFFRDWILDACRFFLDVYNGRVYFIHQTAKDFLLDSTNDELVGKPEWLGRFSIEDCHSALAESCSAYLSLPFRTKAKFRDPHGGTPSSSSTHGEMLPFHLWNFDELEFSNYATAHWQHHVHEGQVLVHPLWKDCAPPISGGVAYLRALQSWDQRQMTFVRVCNPRDQSRCEGFTSTLTTLAISLPKHSASPSMARTDTLSQTIHAREGGRLSYVVSNKLSDLPVHVHMLSLNASWTIGQLQWNVRVPPLGVRSGDMMMTIPAAVNEDDNAEIEDTIIIIFCVGEQSVDRYRTSSDWHERVYLPPVLLTPDHRGQSVPTWLPFVPPPNCQVRHFTIHTTPHKRSDDVGERK</sequence>
<comment type="caution">
    <text evidence="5">The sequence shown here is derived from an EMBL/GenBank/DDBJ whole genome shotgun (WGS) entry which is preliminary data.</text>
</comment>
<evidence type="ECO:0000259" key="3">
    <source>
        <dbReference type="Pfam" id="PF17100"/>
    </source>
</evidence>
<dbReference type="InterPro" id="IPR056884">
    <property type="entry name" value="NPHP3-like_N"/>
</dbReference>
<evidence type="ECO:0000313" key="5">
    <source>
        <dbReference type="EMBL" id="KAK4452615.1"/>
    </source>
</evidence>
<reference evidence="5" key="1">
    <citation type="journal article" date="2023" name="Mol. Phylogenet. Evol.">
        <title>Genome-scale phylogeny and comparative genomics of the fungal order Sordariales.</title>
        <authorList>
            <person name="Hensen N."/>
            <person name="Bonometti L."/>
            <person name="Westerberg I."/>
            <person name="Brannstrom I.O."/>
            <person name="Guillou S."/>
            <person name="Cros-Aarteil S."/>
            <person name="Calhoun S."/>
            <person name="Haridas S."/>
            <person name="Kuo A."/>
            <person name="Mondo S."/>
            <person name="Pangilinan J."/>
            <person name="Riley R."/>
            <person name="LaButti K."/>
            <person name="Andreopoulos B."/>
            <person name="Lipzen A."/>
            <person name="Chen C."/>
            <person name="Yan M."/>
            <person name="Daum C."/>
            <person name="Ng V."/>
            <person name="Clum A."/>
            <person name="Steindorff A."/>
            <person name="Ohm R.A."/>
            <person name="Martin F."/>
            <person name="Silar P."/>
            <person name="Natvig D.O."/>
            <person name="Lalanne C."/>
            <person name="Gautier V."/>
            <person name="Ament-Velasquez S.L."/>
            <person name="Kruys A."/>
            <person name="Hutchinson M.I."/>
            <person name="Powell A.J."/>
            <person name="Barry K."/>
            <person name="Miller A.N."/>
            <person name="Grigoriev I.V."/>
            <person name="Debuchy R."/>
            <person name="Gladieux P."/>
            <person name="Hiltunen Thoren M."/>
            <person name="Johannesson H."/>
        </authorList>
    </citation>
    <scope>NUCLEOTIDE SEQUENCE</scope>
    <source>
        <strain evidence="5">PSN243</strain>
    </source>
</reference>
<feature type="compositionally biased region" description="Pro residues" evidence="2">
    <location>
        <begin position="21"/>
        <end position="34"/>
    </location>
</feature>
<reference evidence="5" key="2">
    <citation type="submission" date="2023-05" db="EMBL/GenBank/DDBJ databases">
        <authorList>
            <consortium name="Lawrence Berkeley National Laboratory"/>
            <person name="Steindorff A."/>
            <person name="Hensen N."/>
            <person name="Bonometti L."/>
            <person name="Westerberg I."/>
            <person name="Brannstrom I.O."/>
            <person name="Guillou S."/>
            <person name="Cros-Aarteil S."/>
            <person name="Calhoun S."/>
            <person name="Haridas S."/>
            <person name="Kuo A."/>
            <person name="Mondo S."/>
            <person name="Pangilinan J."/>
            <person name="Riley R."/>
            <person name="Labutti K."/>
            <person name="Andreopoulos B."/>
            <person name="Lipzen A."/>
            <person name="Chen C."/>
            <person name="Yanf M."/>
            <person name="Daum C."/>
            <person name="Ng V."/>
            <person name="Clum A."/>
            <person name="Ohm R."/>
            <person name="Martin F."/>
            <person name="Silar P."/>
            <person name="Natvig D."/>
            <person name="Lalanne C."/>
            <person name="Gautier V."/>
            <person name="Ament-Velasquez S.L."/>
            <person name="Kruys A."/>
            <person name="Hutchinson M.I."/>
            <person name="Powell A.J."/>
            <person name="Barry K."/>
            <person name="Miller A.N."/>
            <person name="Grigoriev I.V."/>
            <person name="Debuchy R."/>
            <person name="Gladieux P."/>
            <person name="Thoren M.H."/>
            <person name="Johannesson H."/>
        </authorList>
    </citation>
    <scope>NUCLEOTIDE SEQUENCE</scope>
    <source>
        <strain evidence="5">PSN243</strain>
    </source>
</reference>
<dbReference type="AlphaFoldDB" id="A0AAV9GY27"/>
<dbReference type="Gene3D" id="3.40.50.300">
    <property type="entry name" value="P-loop containing nucleotide triphosphate hydrolases"/>
    <property type="match status" value="1"/>
</dbReference>
<evidence type="ECO:0000313" key="6">
    <source>
        <dbReference type="Proteomes" id="UP001321760"/>
    </source>
</evidence>
<gene>
    <name evidence="5" type="ORF">QBC34DRAFT_293137</name>
</gene>
<evidence type="ECO:0000256" key="2">
    <source>
        <dbReference type="SAM" id="MobiDB-lite"/>
    </source>
</evidence>
<protein>
    <recommendedName>
        <fullName evidence="7">NACHT domain-containing protein</fullName>
    </recommendedName>
</protein>
<dbReference type="InterPro" id="IPR031359">
    <property type="entry name" value="NACHT_N"/>
</dbReference>
<dbReference type="SUPFAM" id="SSF52540">
    <property type="entry name" value="P-loop containing nucleoside triphosphate hydrolases"/>
    <property type="match status" value="2"/>
</dbReference>
<dbReference type="Proteomes" id="UP001321760">
    <property type="component" value="Unassembled WGS sequence"/>
</dbReference>
<feature type="domain" description="NWD NACHT-NTPase N-terminal" evidence="3">
    <location>
        <begin position="129"/>
        <end position="348"/>
    </location>
</feature>
<organism evidence="5 6">
    <name type="scientific">Podospora aff. communis PSN243</name>
    <dbReference type="NCBI Taxonomy" id="3040156"/>
    <lineage>
        <taxon>Eukaryota</taxon>
        <taxon>Fungi</taxon>
        <taxon>Dikarya</taxon>
        <taxon>Ascomycota</taxon>
        <taxon>Pezizomycotina</taxon>
        <taxon>Sordariomycetes</taxon>
        <taxon>Sordariomycetidae</taxon>
        <taxon>Sordariales</taxon>
        <taxon>Podosporaceae</taxon>
        <taxon>Podospora</taxon>
    </lineage>
</organism>
<dbReference type="PANTHER" id="PTHR10039:SF14">
    <property type="entry name" value="NACHT DOMAIN-CONTAINING PROTEIN"/>
    <property type="match status" value="1"/>
</dbReference>
<feature type="region of interest" description="Disordered" evidence="2">
    <location>
        <begin position="100"/>
        <end position="119"/>
    </location>
</feature>
<accession>A0AAV9GY27</accession>
<feature type="compositionally biased region" description="Low complexity" evidence="2">
    <location>
        <begin position="104"/>
        <end position="115"/>
    </location>
</feature>
<evidence type="ECO:0008006" key="7">
    <source>
        <dbReference type="Google" id="ProtNLM"/>
    </source>
</evidence>
<keyword evidence="1" id="KW-0677">Repeat</keyword>
<dbReference type="InterPro" id="IPR027417">
    <property type="entry name" value="P-loop_NTPase"/>
</dbReference>
<dbReference type="EMBL" id="MU865923">
    <property type="protein sequence ID" value="KAK4452615.1"/>
    <property type="molecule type" value="Genomic_DNA"/>
</dbReference>
<feature type="region of interest" description="Disordered" evidence="2">
    <location>
        <begin position="17"/>
        <end position="49"/>
    </location>
</feature>
<keyword evidence="6" id="KW-1185">Reference proteome</keyword>